<dbReference type="SUPFAM" id="SSF51735">
    <property type="entry name" value="NAD(P)-binding Rossmann-fold domains"/>
    <property type="match status" value="1"/>
</dbReference>
<evidence type="ECO:0000256" key="1">
    <source>
        <dbReference type="ARBA" id="ARBA00023002"/>
    </source>
</evidence>
<dbReference type="PANTHER" id="PTHR14239">
    <property type="entry name" value="DUDULIN-RELATED"/>
    <property type="match status" value="1"/>
</dbReference>
<dbReference type="Proteomes" id="UP001187203">
    <property type="component" value="Unassembled WGS sequence"/>
</dbReference>
<evidence type="ECO:0000313" key="4">
    <source>
        <dbReference type="Proteomes" id="UP001187203"/>
    </source>
</evidence>
<dbReference type="InterPro" id="IPR051267">
    <property type="entry name" value="STEAP_metalloreductase"/>
</dbReference>
<sequence>MDIGIIGAGHIGGSLTRRLTAAGHTVFIANSRGPDTLADIAEETGAKAVTAREAAQSGEIVIVTIPQNRIPDLPKDLFNGVDSSVVVVDTGNYYPRQRDGKIAGIEEGLAESQWVEKQLGKPVLKAFNNINWKNLLNDGKPAGTPGRIALPVSGNDANAKAKLIRIIDEIGFDAVDAGNLSESWRQQPDTPVYGTNLDLEGVRRALSEASPMRKPEWLAE</sequence>
<dbReference type="RefSeq" id="WP_033181378.1">
    <property type="nucleotide sequence ID" value="NZ_CP053439.1"/>
</dbReference>
<comment type="caution">
    <text evidence="3">The sequence shown here is derived from an EMBL/GenBank/DDBJ whole genome shotgun (WGS) entry which is preliminary data.</text>
</comment>
<proteinExistence type="predicted"/>
<accession>A0ABU3YMK4</accession>
<dbReference type="GeneID" id="303213163"/>
<keyword evidence="4" id="KW-1185">Reference proteome</keyword>
<protein>
    <submittedName>
        <fullName evidence="3">NAD(P)-binding domain-containing protein</fullName>
    </submittedName>
</protein>
<evidence type="ECO:0000313" key="3">
    <source>
        <dbReference type="EMBL" id="MDV4187086.1"/>
    </source>
</evidence>
<gene>
    <name evidence="3" type="ORF">R1523_16435</name>
</gene>
<dbReference type="Gene3D" id="3.40.50.720">
    <property type="entry name" value="NAD(P)-binding Rossmann-like Domain"/>
    <property type="match status" value="1"/>
</dbReference>
<dbReference type="InterPro" id="IPR028939">
    <property type="entry name" value="P5C_Rdtase_cat_N"/>
</dbReference>
<dbReference type="InterPro" id="IPR036291">
    <property type="entry name" value="NAD(P)-bd_dom_sf"/>
</dbReference>
<dbReference type="Pfam" id="PF03807">
    <property type="entry name" value="F420_oxidored"/>
    <property type="match status" value="1"/>
</dbReference>
<organism evidence="3 4">
    <name type="scientific">Rhizobium brockwellii</name>
    <dbReference type="NCBI Taxonomy" id="3019932"/>
    <lineage>
        <taxon>Bacteria</taxon>
        <taxon>Pseudomonadati</taxon>
        <taxon>Pseudomonadota</taxon>
        <taxon>Alphaproteobacteria</taxon>
        <taxon>Hyphomicrobiales</taxon>
        <taxon>Rhizobiaceae</taxon>
        <taxon>Rhizobium/Agrobacterium group</taxon>
        <taxon>Rhizobium</taxon>
    </lineage>
</organism>
<keyword evidence="1" id="KW-0560">Oxidoreductase</keyword>
<reference evidence="4" key="1">
    <citation type="journal article" date="2023" name="Int. J. Mol. Sci.">
        <title>Genomic and Metabolic Characterization of Plant Growth-Promoting Rhizobacteria Isolated from Nodules of Clovers Grown in Non-Farmed Soil.</title>
        <authorList>
            <person name="Wojcik M."/>
            <person name="Koper P."/>
            <person name="Zebracki K."/>
            <person name="Marczak M."/>
            <person name="Mazur A."/>
        </authorList>
    </citation>
    <scope>NUCLEOTIDE SEQUENCE [LARGE SCALE GENOMIC DNA]</scope>
    <source>
        <strain evidence="4">KB12</strain>
    </source>
</reference>
<feature type="domain" description="Pyrroline-5-carboxylate reductase catalytic N-terminal" evidence="2">
    <location>
        <begin position="3"/>
        <end position="93"/>
    </location>
</feature>
<dbReference type="EMBL" id="JAWJWI010000007">
    <property type="protein sequence ID" value="MDV4187086.1"/>
    <property type="molecule type" value="Genomic_DNA"/>
</dbReference>
<dbReference type="PANTHER" id="PTHR14239:SF10">
    <property type="entry name" value="REDUCTASE"/>
    <property type="match status" value="1"/>
</dbReference>
<evidence type="ECO:0000259" key="2">
    <source>
        <dbReference type="Pfam" id="PF03807"/>
    </source>
</evidence>
<name>A0ABU3YMK4_9HYPH</name>